<proteinExistence type="predicted"/>
<sequence>MDSSTDALSRIDAALARIERALPKRLAERDLAATRHERLREEVEAALGDLDALIDDAARENEA</sequence>
<gene>
    <name evidence="1" type="ORF">GRI68_04250</name>
</gene>
<evidence type="ECO:0000313" key="1">
    <source>
        <dbReference type="EMBL" id="MXP09383.1"/>
    </source>
</evidence>
<dbReference type="RefSeq" id="WP_160616081.1">
    <property type="nucleotide sequence ID" value="NZ_WTYR01000001.1"/>
</dbReference>
<evidence type="ECO:0000313" key="2">
    <source>
        <dbReference type="Proteomes" id="UP000429229"/>
    </source>
</evidence>
<accession>A0A6I4U362</accession>
<dbReference type="Proteomes" id="UP000429229">
    <property type="component" value="Unassembled WGS sequence"/>
</dbReference>
<name>A0A6I4U362_9SPHN</name>
<keyword evidence="2" id="KW-1185">Reference proteome</keyword>
<reference evidence="1 2" key="1">
    <citation type="submission" date="2019-12" db="EMBL/GenBank/DDBJ databases">
        <title>Genomic-based taxomic classification of the family Erythrobacteraceae.</title>
        <authorList>
            <person name="Xu L."/>
        </authorList>
    </citation>
    <scope>NUCLEOTIDE SEQUENCE [LARGE SCALE GENOMIC DNA]</scope>
    <source>
        <strain evidence="1 2">LMG 29519</strain>
    </source>
</reference>
<protein>
    <submittedName>
        <fullName evidence="1">Uncharacterized protein</fullName>
    </submittedName>
</protein>
<organism evidence="1 2">
    <name type="scientific">Alteriqipengyuania halimionae</name>
    <dbReference type="NCBI Taxonomy" id="1926630"/>
    <lineage>
        <taxon>Bacteria</taxon>
        <taxon>Pseudomonadati</taxon>
        <taxon>Pseudomonadota</taxon>
        <taxon>Alphaproteobacteria</taxon>
        <taxon>Sphingomonadales</taxon>
        <taxon>Erythrobacteraceae</taxon>
        <taxon>Alteriqipengyuania</taxon>
    </lineage>
</organism>
<comment type="caution">
    <text evidence="1">The sequence shown here is derived from an EMBL/GenBank/DDBJ whole genome shotgun (WGS) entry which is preliminary data.</text>
</comment>
<dbReference type="EMBL" id="WTYR01000001">
    <property type="protein sequence ID" value="MXP09383.1"/>
    <property type="molecule type" value="Genomic_DNA"/>
</dbReference>
<dbReference type="AlphaFoldDB" id="A0A6I4U362"/>